<organism evidence="2 3">
    <name type="scientific">Suillus plorans</name>
    <dbReference type="NCBI Taxonomy" id="116603"/>
    <lineage>
        <taxon>Eukaryota</taxon>
        <taxon>Fungi</taxon>
        <taxon>Dikarya</taxon>
        <taxon>Basidiomycota</taxon>
        <taxon>Agaricomycotina</taxon>
        <taxon>Agaricomycetes</taxon>
        <taxon>Agaricomycetidae</taxon>
        <taxon>Boletales</taxon>
        <taxon>Suillineae</taxon>
        <taxon>Suillaceae</taxon>
        <taxon>Suillus</taxon>
    </lineage>
</organism>
<proteinExistence type="predicted"/>
<feature type="region of interest" description="Disordered" evidence="1">
    <location>
        <begin position="76"/>
        <end position="98"/>
    </location>
</feature>
<evidence type="ECO:0000313" key="2">
    <source>
        <dbReference type="EMBL" id="KAG1810309.1"/>
    </source>
</evidence>
<evidence type="ECO:0000256" key="1">
    <source>
        <dbReference type="SAM" id="MobiDB-lite"/>
    </source>
</evidence>
<dbReference type="GeneID" id="64599266"/>
<sequence length="130" mass="14008">MSKFLIWMNRESGIVPAISGTHNVPLLGSVPRHCSARSWVHTVGGQAYADEIVSSKMCLESLRNMCAERVAQTKGVSPPFGEGVTSPTPGGDGGQDLVDVEPNVDVPEVMANACIEEQVNVAVEEEWEVW</sequence>
<dbReference type="Proteomes" id="UP000719766">
    <property type="component" value="Unassembled WGS sequence"/>
</dbReference>
<gene>
    <name evidence="2" type="ORF">HD556DRAFT_1436037</name>
</gene>
<keyword evidence="3" id="KW-1185">Reference proteome</keyword>
<dbReference type="RefSeq" id="XP_041167974.1">
    <property type="nucleotide sequence ID" value="XM_041305502.1"/>
</dbReference>
<reference evidence="2" key="1">
    <citation type="journal article" date="2020" name="New Phytol.">
        <title>Comparative genomics reveals dynamic genome evolution in host specialist ectomycorrhizal fungi.</title>
        <authorList>
            <person name="Lofgren L.A."/>
            <person name="Nguyen N.H."/>
            <person name="Vilgalys R."/>
            <person name="Ruytinx J."/>
            <person name="Liao H.L."/>
            <person name="Branco S."/>
            <person name="Kuo A."/>
            <person name="LaButti K."/>
            <person name="Lipzen A."/>
            <person name="Andreopoulos W."/>
            <person name="Pangilinan J."/>
            <person name="Riley R."/>
            <person name="Hundley H."/>
            <person name="Na H."/>
            <person name="Barry K."/>
            <person name="Grigoriev I.V."/>
            <person name="Stajich J.E."/>
            <person name="Kennedy P.G."/>
        </authorList>
    </citation>
    <scope>NUCLEOTIDE SEQUENCE</scope>
    <source>
        <strain evidence="2">S12</strain>
    </source>
</reference>
<evidence type="ECO:0000313" key="3">
    <source>
        <dbReference type="Proteomes" id="UP000719766"/>
    </source>
</evidence>
<accession>A0A9P7E411</accession>
<dbReference type="EMBL" id="JABBWE010000001">
    <property type="protein sequence ID" value="KAG1810309.1"/>
    <property type="molecule type" value="Genomic_DNA"/>
</dbReference>
<protein>
    <submittedName>
        <fullName evidence="2">Uncharacterized protein</fullName>
    </submittedName>
</protein>
<dbReference type="AlphaFoldDB" id="A0A9P7E411"/>
<name>A0A9P7E411_9AGAM</name>
<comment type="caution">
    <text evidence="2">The sequence shown here is derived from an EMBL/GenBank/DDBJ whole genome shotgun (WGS) entry which is preliminary data.</text>
</comment>